<evidence type="ECO:0000313" key="2">
    <source>
        <dbReference type="EMBL" id="OEJ67096.1"/>
    </source>
</evidence>
<evidence type="ECO:0000256" key="1">
    <source>
        <dbReference type="SAM" id="Coils"/>
    </source>
</evidence>
<accession>A0A1E5Q7F2</accession>
<dbReference type="Pfam" id="PF04380">
    <property type="entry name" value="BMFP"/>
    <property type="match status" value="1"/>
</dbReference>
<dbReference type="OrthoDB" id="7392124at2"/>
<dbReference type="EMBL" id="MCGG01000025">
    <property type="protein sequence ID" value="OEJ67096.1"/>
    <property type="molecule type" value="Genomic_DNA"/>
</dbReference>
<dbReference type="InterPro" id="IPR007475">
    <property type="entry name" value="UbiK"/>
</dbReference>
<organism evidence="2 3">
    <name type="scientific">Magnetovibrio blakemorei</name>
    <dbReference type="NCBI Taxonomy" id="28181"/>
    <lineage>
        <taxon>Bacteria</taxon>
        <taxon>Pseudomonadati</taxon>
        <taxon>Pseudomonadota</taxon>
        <taxon>Alphaproteobacteria</taxon>
        <taxon>Rhodospirillales</taxon>
        <taxon>Magnetovibrionaceae</taxon>
        <taxon>Magnetovibrio</taxon>
    </lineage>
</organism>
<keyword evidence="3" id="KW-1185">Reference proteome</keyword>
<sequence>MQTKNRILDDMAKVASGAVSAVTGLKGDADGMLRRHVEKLLGDMNLVTREEFDAVKAMAVKARTEQDKLNARIEALEAQLKTAKTKK</sequence>
<evidence type="ECO:0008006" key="4">
    <source>
        <dbReference type="Google" id="ProtNLM"/>
    </source>
</evidence>
<dbReference type="RefSeq" id="WP_069957926.1">
    <property type="nucleotide sequence ID" value="NZ_MCGG01000025.1"/>
</dbReference>
<gene>
    <name evidence="2" type="ORF">BEN30_09970</name>
</gene>
<dbReference type="AlphaFoldDB" id="A0A1E5Q7F2"/>
<feature type="coiled-coil region" evidence="1">
    <location>
        <begin position="59"/>
        <end position="86"/>
    </location>
</feature>
<reference evidence="3" key="1">
    <citation type="submission" date="2016-07" db="EMBL/GenBank/DDBJ databases">
        <authorList>
            <person name="Florea S."/>
            <person name="Webb J.S."/>
            <person name="Jaromczyk J."/>
            <person name="Schardl C.L."/>
        </authorList>
    </citation>
    <scope>NUCLEOTIDE SEQUENCE [LARGE SCALE GENOMIC DNA]</scope>
    <source>
        <strain evidence="3">MV-1</strain>
    </source>
</reference>
<proteinExistence type="predicted"/>
<dbReference type="Proteomes" id="UP000095347">
    <property type="component" value="Unassembled WGS sequence"/>
</dbReference>
<comment type="caution">
    <text evidence="2">The sequence shown here is derived from an EMBL/GenBank/DDBJ whole genome shotgun (WGS) entry which is preliminary data.</text>
</comment>
<name>A0A1E5Q7F2_9PROT</name>
<dbReference type="STRING" id="28181.BEN30_09970"/>
<evidence type="ECO:0000313" key="3">
    <source>
        <dbReference type="Proteomes" id="UP000095347"/>
    </source>
</evidence>
<protein>
    <recommendedName>
        <fullName evidence="4">Pyrroline-5-carboxylate reductase</fullName>
    </recommendedName>
</protein>
<keyword evidence="1" id="KW-0175">Coiled coil</keyword>